<dbReference type="KEGG" id="pais:PFX98_17640"/>
<evidence type="ECO:0000313" key="3">
    <source>
        <dbReference type="EMBL" id="WIT10724.1"/>
    </source>
</evidence>
<gene>
    <name evidence="3" type="ORF">PFX98_17640</name>
</gene>
<dbReference type="NCBIfam" id="TIGR02595">
    <property type="entry name" value="PEP_CTERM"/>
    <property type="match status" value="1"/>
</dbReference>
<evidence type="ECO:0000256" key="1">
    <source>
        <dbReference type="SAM" id="SignalP"/>
    </source>
</evidence>
<dbReference type="RefSeq" id="WP_285231798.1">
    <property type="nucleotide sequence ID" value="NZ_CP116346.1"/>
</dbReference>
<dbReference type="Proteomes" id="UP001177769">
    <property type="component" value="Chromosome"/>
</dbReference>
<name>A0AA95NED2_9BURK</name>
<keyword evidence="1" id="KW-0732">Signal</keyword>
<organism evidence="3 4">
    <name type="scientific">Paucibacter sediminis</name>
    <dbReference type="NCBI Taxonomy" id="3019553"/>
    <lineage>
        <taxon>Bacteria</taxon>
        <taxon>Pseudomonadati</taxon>
        <taxon>Pseudomonadota</taxon>
        <taxon>Betaproteobacteria</taxon>
        <taxon>Burkholderiales</taxon>
        <taxon>Sphaerotilaceae</taxon>
        <taxon>Roseateles</taxon>
    </lineage>
</organism>
<keyword evidence="4" id="KW-1185">Reference proteome</keyword>
<reference evidence="3" key="1">
    <citation type="submission" date="2023-01" db="EMBL/GenBank/DDBJ databases">
        <title>Whole genome sequence of Paucibacter sp. S2-9 isolated from pond sediment.</title>
        <authorList>
            <person name="Jung J.Y."/>
        </authorList>
    </citation>
    <scope>NUCLEOTIDE SEQUENCE</scope>
    <source>
        <strain evidence="3">S2-9</strain>
    </source>
</reference>
<evidence type="ECO:0000259" key="2">
    <source>
        <dbReference type="Pfam" id="PF07589"/>
    </source>
</evidence>
<evidence type="ECO:0000313" key="4">
    <source>
        <dbReference type="Proteomes" id="UP001177769"/>
    </source>
</evidence>
<protein>
    <submittedName>
        <fullName evidence="3">PEP-CTERM sorting domain-containing protein</fullName>
    </submittedName>
</protein>
<proteinExistence type="predicted"/>
<feature type="chain" id="PRO_5041735961" evidence="1">
    <location>
        <begin position="25"/>
        <end position="210"/>
    </location>
</feature>
<dbReference type="AlphaFoldDB" id="A0AA95NED2"/>
<feature type="signal peptide" evidence="1">
    <location>
        <begin position="1"/>
        <end position="24"/>
    </location>
</feature>
<dbReference type="InterPro" id="IPR013424">
    <property type="entry name" value="Ice-binding_C"/>
</dbReference>
<sequence>MPFSKSLAATALAIILGLASSAHAGVIIDAGPQSNQQDFLTGNYVAGTEFTLRSSLLVDGLGWLDAEGNGLTGIHTVGLWDAAGSLLAQAVVNNASTQILSAQGTALWFVTEISDLLLAPGTYRVAGTANADNVALSNNKIGNGVGLSSGYVRTDFPNGGFAYPNLSFGSEAIRATLTSDVFGSHNVPEPGSLLLAGLGLAALGLTRKRR</sequence>
<dbReference type="EMBL" id="CP116346">
    <property type="protein sequence ID" value="WIT10724.1"/>
    <property type="molecule type" value="Genomic_DNA"/>
</dbReference>
<accession>A0AA95NED2</accession>
<dbReference type="Pfam" id="PF07589">
    <property type="entry name" value="PEP-CTERM"/>
    <property type="match status" value="1"/>
</dbReference>
<feature type="domain" description="Ice-binding protein C-terminal" evidence="2">
    <location>
        <begin position="187"/>
        <end position="208"/>
    </location>
</feature>